<feature type="compositionally biased region" description="Low complexity" evidence="1">
    <location>
        <begin position="45"/>
        <end position="57"/>
    </location>
</feature>
<reference evidence="2 3" key="1">
    <citation type="submission" date="2024-08" db="EMBL/GenBank/DDBJ databases">
        <authorList>
            <person name="Lu H."/>
        </authorList>
    </citation>
    <scope>NUCLEOTIDE SEQUENCE [LARGE SCALE GENOMIC DNA]</scope>
    <source>
        <strain evidence="2 3">BYS78W</strain>
    </source>
</reference>
<name>A0ABW7HGD4_9BURK</name>
<organism evidence="2 3">
    <name type="scientific">Pelomonas candidula</name>
    <dbReference type="NCBI Taxonomy" id="3299025"/>
    <lineage>
        <taxon>Bacteria</taxon>
        <taxon>Pseudomonadati</taxon>
        <taxon>Pseudomonadota</taxon>
        <taxon>Betaproteobacteria</taxon>
        <taxon>Burkholderiales</taxon>
        <taxon>Sphaerotilaceae</taxon>
        <taxon>Roseateles</taxon>
    </lineage>
</organism>
<sequence length="64" mass="6931">MDWAESKRERPVGADVAGQAAVNLDRNERSVVDVRVLRRKVTAQGPSSGSSSASRPRPGGDRQR</sequence>
<feature type="region of interest" description="Disordered" evidence="1">
    <location>
        <begin position="35"/>
        <end position="64"/>
    </location>
</feature>
<accession>A0ABW7HGD4</accession>
<proteinExistence type="predicted"/>
<dbReference type="Proteomes" id="UP001606134">
    <property type="component" value="Unassembled WGS sequence"/>
</dbReference>
<keyword evidence="3" id="KW-1185">Reference proteome</keyword>
<evidence type="ECO:0000256" key="1">
    <source>
        <dbReference type="SAM" id="MobiDB-lite"/>
    </source>
</evidence>
<comment type="caution">
    <text evidence="2">The sequence shown here is derived from an EMBL/GenBank/DDBJ whole genome shotgun (WGS) entry which is preliminary data.</text>
</comment>
<evidence type="ECO:0000313" key="3">
    <source>
        <dbReference type="Proteomes" id="UP001606134"/>
    </source>
</evidence>
<protein>
    <submittedName>
        <fullName evidence="2">Uncharacterized protein</fullName>
    </submittedName>
</protein>
<gene>
    <name evidence="2" type="ORF">ACG04R_18680</name>
</gene>
<evidence type="ECO:0000313" key="2">
    <source>
        <dbReference type="EMBL" id="MFG6488718.1"/>
    </source>
</evidence>
<dbReference type="EMBL" id="JBIGIC010000009">
    <property type="protein sequence ID" value="MFG6488718.1"/>
    <property type="molecule type" value="Genomic_DNA"/>
</dbReference>